<reference evidence="2" key="1">
    <citation type="journal article" date="2020" name="Stud. Mycol.">
        <title>101 Dothideomycetes genomes: a test case for predicting lifestyles and emergence of pathogens.</title>
        <authorList>
            <person name="Haridas S."/>
            <person name="Albert R."/>
            <person name="Binder M."/>
            <person name="Bloem J."/>
            <person name="Labutti K."/>
            <person name="Salamov A."/>
            <person name="Andreopoulos B."/>
            <person name="Baker S."/>
            <person name="Barry K."/>
            <person name="Bills G."/>
            <person name="Bluhm B."/>
            <person name="Cannon C."/>
            <person name="Castanera R."/>
            <person name="Culley D."/>
            <person name="Daum C."/>
            <person name="Ezra D."/>
            <person name="Gonzalez J."/>
            <person name="Henrissat B."/>
            <person name="Kuo A."/>
            <person name="Liang C."/>
            <person name="Lipzen A."/>
            <person name="Lutzoni F."/>
            <person name="Magnuson J."/>
            <person name="Mondo S."/>
            <person name="Nolan M."/>
            <person name="Ohm R."/>
            <person name="Pangilinan J."/>
            <person name="Park H.-J."/>
            <person name="Ramirez L."/>
            <person name="Alfaro M."/>
            <person name="Sun H."/>
            <person name="Tritt A."/>
            <person name="Yoshinaga Y."/>
            <person name="Zwiers L.-H."/>
            <person name="Turgeon B."/>
            <person name="Goodwin S."/>
            <person name="Spatafora J."/>
            <person name="Crous P."/>
            <person name="Grigoriev I."/>
        </authorList>
    </citation>
    <scope>NUCLEOTIDE SEQUENCE</scope>
    <source>
        <strain evidence="2">CBS 130266</strain>
    </source>
</reference>
<evidence type="ECO:0000256" key="1">
    <source>
        <dbReference type="SAM" id="MobiDB-lite"/>
    </source>
</evidence>
<dbReference type="AlphaFoldDB" id="A0A9P4NGD7"/>
<dbReference type="Proteomes" id="UP000800235">
    <property type="component" value="Unassembled WGS sequence"/>
</dbReference>
<proteinExistence type="predicted"/>
<protein>
    <submittedName>
        <fullName evidence="2">Uncharacterized protein</fullName>
    </submittedName>
</protein>
<feature type="compositionally biased region" description="Acidic residues" evidence="1">
    <location>
        <begin position="173"/>
        <end position="209"/>
    </location>
</feature>
<evidence type="ECO:0000313" key="3">
    <source>
        <dbReference type="Proteomes" id="UP000800235"/>
    </source>
</evidence>
<gene>
    <name evidence="2" type="ORF">EJ08DRAFT_702622</name>
</gene>
<dbReference type="EMBL" id="MU007113">
    <property type="protein sequence ID" value="KAF2420149.1"/>
    <property type="molecule type" value="Genomic_DNA"/>
</dbReference>
<keyword evidence="3" id="KW-1185">Reference proteome</keyword>
<name>A0A9P4NGD7_9PEZI</name>
<sequence>MLVWREGWSGQGAIDWDRGERPRRLGDMRWGIESMQVLRQRLEGRARLERRNNRSDTSESDDDESEVQHLHGTEVEHLELASLRAITVTRAEPRRILQLGLGEAAGEDRIRESRDMIARSEHTLTTVEALVRRAREAVNRIIGEDHTRAGGLVGRARRVLDRLFDQDSITTSDGEDSDYVDDDDDEDTDGLFDSGYSEDEDSEMDDFGW</sequence>
<evidence type="ECO:0000313" key="2">
    <source>
        <dbReference type="EMBL" id="KAF2420149.1"/>
    </source>
</evidence>
<feature type="region of interest" description="Disordered" evidence="1">
    <location>
        <begin position="48"/>
        <end position="70"/>
    </location>
</feature>
<feature type="region of interest" description="Disordered" evidence="1">
    <location>
        <begin position="168"/>
        <end position="209"/>
    </location>
</feature>
<feature type="compositionally biased region" description="Basic and acidic residues" evidence="1">
    <location>
        <begin position="48"/>
        <end position="57"/>
    </location>
</feature>
<organism evidence="2 3">
    <name type="scientific">Tothia fuscella</name>
    <dbReference type="NCBI Taxonomy" id="1048955"/>
    <lineage>
        <taxon>Eukaryota</taxon>
        <taxon>Fungi</taxon>
        <taxon>Dikarya</taxon>
        <taxon>Ascomycota</taxon>
        <taxon>Pezizomycotina</taxon>
        <taxon>Dothideomycetes</taxon>
        <taxon>Pleosporomycetidae</taxon>
        <taxon>Venturiales</taxon>
        <taxon>Cylindrosympodiaceae</taxon>
        <taxon>Tothia</taxon>
    </lineage>
</organism>
<comment type="caution">
    <text evidence="2">The sequence shown here is derived from an EMBL/GenBank/DDBJ whole genome shotgun (WGS) entry which is preliminary data.</text>
</comment>
<accession>A0A9P4NGD7</accession>